<gene>
    <name evidence="2" type="ORF">EXN24_15640</name>
</gene>
<evidence type="ECO:0000313" key="2">
    <source>
        <dbReference type="EMBL" id="TRA87995.1"/>
    </source>
</evidence>
<dbReference type="Pfam" id="PF12770">
    <property type="entry name" value="CHAT"/>
    <property type="match status" value="1"/>
</dbReference>
<evidence type="ECO:0000313" key="3">
    <source>
        <dbReference type="Proteomes" id="UP000320858"/>
    </source>
</evidence>
<feature type="domain" description="CHAT" evidence="1">
    <location>
        <begin position="491"/>
        <end position="607"/>
    </location>
</feature>
<dbReference type="InterPro" id="IPR024983">
    <property type="entry name" value="CHAT_dom"/>
</dbReference>
<evidence type="ECO:0000259" key="1">
    <source>
        <dbReference type="Pfam" id="PF12770"/>
    </source>
</evidence>
<proteinExistence type="predicted"/>
<sequence>MSLRDMTIDLWSDPLRIYYFLIMGEDDWDDMSPFQGFGRSWPALHWAMRGLCTMPGDVSERASTPEQIAVQRIAGLRPLMWLPLTVSALESLSSAQLPPCCVLFSGDAAVAARIEAWQEKNSFKALHVTTIESKSSTAASDFNLDVLRDFCLGRLEQESEQLNEGQRELVAMAAVDWRWPDVLLESYDVKGHNVTIPNHMVLARLGYTLKEGAPFAAEVETDYTDAILDSALSVALIRRAIGDHDVFTLGAQAPGVILFEPALFRLGYRRLAGNIPGGAAFRRALGYFQQQKLLRPSFDRETGKFLTDTREGMIVAQIRSEELLTQTFGVGLFAAQTTSPVVRLSPGVNHVFSSLSAYARNVRADRYEARRKATRLFTDIQEQLRSAVGAERIDFISRTSGPIKIISDAPIEWMPINGLPLSFARDCSRIPVTPGNIMMGELVPVQPMSIPPDALRKVLVISSFEDDDPLKNVLSDALDANRSSWETVVDLKQVRVATVEEFENALNEFDGQILIFDGHGAANASTPISTIVIGREKLDVWSLRGKIRCPPIVILSACDTQGIDATSHATVGNGFIALGARTVLGTFLPVDGPRSAMFVARLMHRVAEFIPAAIKAYERAVTWTEVVSGMLRMSLATEINIALVGVPGSAAYNELQNRANFEINGLDPRWFEKLVGRIATVRGIETDVARTLVQKVVSRSDAIRYTQLGNPETIVLSDQSVLDRIMLARAKLSERVDSGLND</sequence>
<protein>
    <submittedName>
        <fullName evidence="2">CHAT domain-containing protein</fullName>
    </submittedName>
</protein>
<reference evidence="2 3" key="1">
    <citation type="journal article" date="2019" name="Appl. Microbiol. Biotechnol.">
        <title>Differential efficiency of wild type rhizogenic strains for rol gene transformation of plants.</title>
        <authorList>
            <person name="Desmet S."/>
            <person name="De Keyser E."/>
            <person name="Van Vaerenbergh J."/>
            <person name="Baeyen S."/>
            <person name="Van Huylenbroeck J."/>
            <person name="Geelen D."/>
            <person name="Dhooghe E."/>
        </authorList>
    </citation>
    <scope>NUCLEOTIDE SEQUENCE [LARGE SCALE GENOMIC DNA]</scope>
    <source>
        <strain evidence="2 3">B 4.1</strain>
    </source>
</reference>
<dbReference type="Proteomes" id="UP000320858">
    <property type="component" value="Unassembled WGS sequence"/>
</dbReference>
<organism evidence="2 3">
    <name type="scientific">Rhizobium rhizogenes</name>
    <name type="common">Agrobacterium rhizogenes</name>
    <dbReference type="NCBI Taxonomy" id="359"/>
    <lineage>
        <taxon>Bacteria</taxon>
        <taxon>Pseudomonadati</taxon>
        <taxon>Pseudomonadota</taxon>
        <taxon>Alphaproteobacteria</taxon>
        <taxon>Hyphomicrobiales</taxon>
        <taxon>Rhizobiaceae</taxon>
        <taxon>Rhizobium/Agrobacterium group</taxon>
        <taxon>Rhizobium</taxon>
    </lineage>
</organism>
<dbReference type="EMBL" id="SGOB01000003">
    <property type="protein sequence ID" value="TRA87995.1"/>
    <property type="molecule type" value="Genomic_DNA"/>
</dbReference>
<dbReference type="AlphaFoldDB" id="A0AA94VBS0"/>
<name>A0AA94VBS0_RHIRH</name>
<comment type="caution">
    <text evidence="2">The sequence shown here is derived from an EMBL/GenBank/DDBJ whole genome shotgun (WGS) entry which is preliminary data.</text>
</comment>
<accession>A0AA94VBS0</accession>